<feature type="compositionally biased region" description="Basic and acidic residues" evidence="1">
    <location>
        <begin position="244"/>
        <end position="255"/>
    </location>
</feature>
<sequence length="267" mass="29562">MASCPNLKEVYLDFHLTSSYISTLTDLADVPALKSVGFGRPSGLFLVRAAEWLPRVPHITGLHVLDATEVNPERFRQVLPGLHNITSLTLGPDHSLSPLTLLDTLWSLPQVEQLSVSYYNIPAELDVLLLERLSLSPSGLRNLHTFMVHHADVTSAPDYTALFSWIRSLVDSSPLRSLELVPMDASVCDNPAELLYIIRSKETMKRVVAEHVFVRRETAAALMRESGMKEVRFGVYPDVDAGERGITDHGRRDEGESASYSAISAVI</sequence>
<evidence type="ECO:0000256" key="1">
    <source>
        <dbReference type="SAM" id="MobiDB-lite"/>
    </source>
</evidence>
<protein>
    <recommendedName>
        <fullName evidence="4">F-box domain-containing protein</fullName>
    </recommendedName>
</protein>
<dbReference type="RefSeq" id="XP_007870722.1">
    <property type="nucleotide sequence ID" value="XM_007872531.1"/>
</dbReference>
<dbReference type="KEGG" id="gtr:GLOTRDRAFT_133582"/>
<dbReference type="eggNOG" id="ENOG502SY6F">
    <property type="taxonomic scope" value="Eukaryota"/>
</dbReference>
<dbReference type="AlphaFoldDB" id="S7PTR2"/>
<keyword evidence="3" id="KW-1185">Reference proteome</keyword>
<dbReference type="GeneID" id="19302753"/>
<name>S7PTR2_GLOTA</name>
<feature type="compositionally biased region" description="Polar residues" evidence="1">
    <location>
        <begin position="258"/>
        <end position="267"/>
    </location>
</feature>
<dbReference type="Gene3D" id="3.80.10.10">
    <property type="entry name" value="Ribonuclease Inhibitor"/>
    <property type="match status" value="1"/>
</dbReference>
<reference evidence="2 3" key="1">
    <citation type="journal article" date="2012" name="Science">
        <title>The Paleozoic origin of enzymatic lignin decomposition reconstructed from 31 fungal genomes.</title>
        <authorList>
            <person name="Floudas D."/>
            <person name="Binder M."/>
            <person name="Riley R."/>
            <person name="Barry K."/>
            <person name="Blanchette R.A."/>
            <person name="Henrissat B."/>
            <person name="Martinez A.T."/>
            <person name="Otillar R."/>
            <person name="Spatafora J.W."/>
            <person name="Yadav J.S."/>
            <person name="Aerts A."/>
            <person name="Benoit I."/>
            <person name="Boyd A."/>
            <person name="Carlson A."/>
            <person name="Copeland A."/>
            <person name="Coutinho P.M."/>
            <person name="de Vries R.P."/>
            <person name="Ferreira P."/>
            <person name="Findley K."/>
            <person name="Foster B."/>
            <person name="Gaskell J."/>
            <person name="Glotzer D."/>
            <person name="Gorecki P."/>
            <person name="Heitman J."/>
            <person name="Hesse C."/>
            <person name="Hori C."/>
            <person name="Igarashi K."/>
            <person name="Jurgens J.A."/>
            <person name="Kallen N."/>
            <person name="Kersten P."/>
            <person name="Kohler A."/>
            <person name="Kuees U."/>
            <person name="Kumar T.K.A."/>
            <person name="Kuo A."/>
            <person name="LaButti K."/>
            <person name="Larrondo L.F."/>
            <person name="Lindquist E."/>
            <person name="Ling A."/>
            <person name="Lombard V."/>
            <person name="Lucas S."/>
            <person name="Lundell T."/>
            <person name="Martin R."/>
            <person name="McLaughlin D.J."/>
            <person name="Morgenstern I."/>
            <person name="Morin E."/>
            <person name="Murat C."/>
            <person name="Nagy L.G."/>
            <person name="Nolan M."/>
            <person name="Ohm R.A."/>
            <person name="Patyshakuliyeva A."/>
            <person name="Rokas A."/>
            <person name="Ruiz-Duenas F.J."/>
            <person name="Sabat G."/>
            <person name="Salamov A."/>
            <person name="Samejima M."/>
            <person name="Schmutz J."/>
            <person name="Slot J.C."/>
            <person name="St John F."/>
            <person name="Stenlid J."/>
            <person name="Sun H."/>
            <person name="Sun S."/>
            <person name="Syed K."/>
            <person name="Tsang A."/>
            <person name="Wiebenga A."/>
            <person name="Young D."/>
            <person name="Pisabarro A."/>
            <person name="Eastwood D.C."/>
            <person name="Martin F."/>
            <person name="Cullen D."/>
            <person name="Grigoriev I.V."/>
            <person name="Hibbett D.S."/>
        </authorList>
    </citation>
    <scope>NUCLEOTIDE SEQUENCE [LARGE SCALE GENOMIC DNA]</scope>
    <source>
        <strain evidence="2 3">ATCC 11539</strain>
    </source>
</reference>
<dbReference type="SUPFAM" id="SSF52058">
    <property type="entry name" value="L domain-like"/>
    <property type="match status" value="1"/>
</dbReference>
<gene>
    <name evidence="2" type="ORF">GLOTRDRAFT_133582</name>
</gene>
<dbReference type="Proteomes" id="UP000030669">
    <property type="component" value="Unassembled WGS sequence"/>
</dbReference>
<dbReference type="OrthoDB" id="3010419at2759"/>
<dbReference type="InterPro" id="IPR032675">
    <property type="entry name" value="LRR_dom_sf"/>
</dbReference>
<proteinExistence type="predicted"/>
<evidence type="ECO:0000313" key="2">
    <source>
        <dbReference type="EMBL" id="EPQ50838.1"/>
    </source>
</evidence>
<dbReference type="HOGENOM" id="CLU_1042267_0_0_1"/>
<dbReference type="EMBL" id="KB469313">
    <property type="protein sequence ID" value="EPQ50838.1"/>
    <property type="molecule type" value="Genomic_DNA"/>
</dbReference>
<evidence type="ECO:0008006" key="4">
    <source>
        <dbReference type="Google" id="ProtNLM"/>
    </source>
</evidence>
<feature type="region of interest" description="Disordered" evidence="1">
    <location>
        <begin position="244"/>
        <end position="267"/>
    </location>
</feature>
<organism evidence="2 3">
    <name type="scientific">Gloeophyllum trabeum (strain ATCC 11539 / FP-39264 / Madison 617)</name>
    <name type="common">Brown rot fungus</name>
    <dbReference type="NCBI Taxonomy" id="670483"/>
    <lineage>
        <taxon>Eukaryota</taxon>
        <taxon>Fungi</taxon>
        <taxon>Dikarya</taxon>
        <taxon>Basidiomycota</taxon>
        <taxon>Agaricomycotina</taxon>
        <taxon>Agaricomycetes</taxon>
        <taxon>Gloeophyllales</taxon>
        <taxon>Gloeophyllaceae</taxon>
        <taxon>Gloeophyllum</taxon>
    </lineage>
</organism>
<accession>S7PTR2</accession>
<evidence type="ECO:0000313" key="3">
    <source>
        <dbReference type="Proteomes" id="UP000030669"/>
    </source>
</evidence>